<dbReference type="EMBL" id="JAFBEC010000002">
    <property type="protein sequence ID" value="MBM7631687.1"/>
    <property type="molecule type" value="Genomic_DNA"/>
</dbReference>
<dbReference type="GO" id="GO:0006508">
    <property type="term" value="P:proteolysis"/>
    <property type="evidence" value="ECO:0007669"/>
    <property type="project" value="UniProtKB-KW"/>
</dbReference>
<dbReference type="PROSITE" id="PS51902">
    <property type="entry name" value="CLPX_ZB"/>
    <property type="match status" value="1"/>
</dbReference>
<keyword evidence="1" id="KW-0479">Metal-binding</keyword>
<gene>
    <name evidence="3" type="ORF">JOD17_000779</name>
</gene>
<feature type="binding site" evidence="1">
    <location>
        <position position="13"/>
    </location>
    <ligand>
        <name>Zn(2+)</name>
        <dbReference type="ChEBI" id="CHEBI:29105"/>
    </ligand>
</feature>
<keyword evidence="4" id="KW-1185">Reference proteome</keyword>
<evidence type="ECO:0000256" key="1">
    <source>
        <dbReference type="PROSITE-ProRule" id="PRU01250"/>
    </source>
</evidence>
<dbReference type="Pfam" id="PF06689">
    <property type="entry name" value="zf-C4_ClpX"/>
    <property type="match status" value="1"/>
</dbReference>
<keyword evidence="3" id="KW-0645">Protease</keyword>
<name>A0ABS2P8F1_9BACL</name>
<keyword evidence="1" id="KW-0862">Zinc</keyword>
<feature type="binding site" evidence="1">
    <location>
        <position position="35"/>
    </location>
    <ligand>
        <name>Zn(2+)</name>
        <dbReference type="ChEBI" id="CHEBI:29105"/>
    </ligand>
</feature>
<dbReference type="SMART" id="SM00994">
    <property type="entry name" value="zf-C4_ClpX"/>
    <property type="match status" value="1"/>
</dbReference>
<feature type="binding site" evidence="1">
    <location>
        <position position="38"/>
    </location>
    <ligand>
        <name>Zn(2+)</name>
        <dbReference type="ChEBI" id="CHEBI:29105"/>
    </ligand>
</feature>
<dbReference type="Gene3D" id="6.20.220.10">
    <property type="entry name" value="ClpX chaperone, C4-type zinc finger domain"/>
    <property type="match status" value="1"/>
</dbReference>
<dbReference type="SUPFAM" id="SSF57716">
    <property type="entry name" value="Glucocorticoid receptor-like (DNA-binding domain)"/>
    <property type="match status" value="1"/>
</dbReference>
<organism evidence="3 4">
    <name type="scientific">Geomicrobium sediminis</name>
    <dbReference type="NCBI Taxonomy" id="1347788"/>
    <lineage>
        <taxon>Bacteria</taxon>
        <taxon>Bacillati</taxon>
        <taxon>Bacillota</taxon>
        <taxon>Bacilli</taxon>
        <taxon>Bacillales</taxon>
        <taxon>Geomicrobium</taxon>
    </lineage>
</organism>
<evidence type="ECO:0000313" key="3">
    <source>
        <dbReference type="EMBL" id="MBM7631687.1"/>
    </source>
</evidence>
<feature type="domain" description="ClpX-type ZB" evidence="2">
    <location>
        <begin position="1"/>
        <end position="46"/>
    </location>
</feature>
<comment type="similarity">
    <text evidence="1">Belongs to the ClpX chaperone family.</text>
</comment>
<evidence type="ECO:0000259" key="2">
    <source>
        <dbReference type="PROSITE" id="PS51902"/>
    </source>
</evidence>
<feature type="binding site" evidence="1">
    <location>
        <position position="16"/>
    </location>
    <ligand>
        <name>Zn(2+)</name>
        <dbReference type="ChEBI" id="CHEBI:29105"/>
    </ligand>
</feature>
<dbReference type="GO" id="GO:0008233">
    <property type="term" value="F:peptidase activity"/>
    <property type="evidence" value="ECO:0007669"/>
    <property type="project" value="UniProtKB-KW"/>
</dbReference>
<dbReference type="Proteomes" id="UP000741863">
    <property type="component" value="Unassembled WGS sequence"/>
</dbReference>
<reference evidence="3 4" key="1">
    <citation type="submission" date="2021-01" db="EMBL/GenBank/DDBJ databases">
        <title>Genomic Encyclopedia of Type Strains, Phase IV (KMG-IV): sequencing the most valuable type-strain genomes for metagenomic binning, comparative biology and taxonomic classification.</title>
        <authorList>
            <person name="Goeker M."/>
        </authorList>
    </citation>
    <scope>NUCLEOTIDE SEQUENCE [LARGE SCALE GENOMIC DNA]</scope>
    <source>
        <strain evidence="3 4">DSM 25540</strain>
    </source>
</reference>
<dbReference type="RefSeq" id="WP_081833577.1">
    <property type="nucleotide sequence ID" value="NZ_JAFBEC010000002.1"/>
</dbReference>
<protein>
    <submittedName>
        <fullName evidence="3">ATP-dependent protease Clp ATPase subunit</fullName>
    </submittedName>
</protein>
<dbReference type="InterPro" id="IPR059188">
    <property type="entry name" value="Znf_CLPX-like"/>
</dbReference>
<keyword evidence="3" id="KW-0378">Hydrolase</keyword>
<comment type="caution">
    <text evidence="3">The sequence shown here is derived from an EMBL/GenBank/DDBJ whole genome shotgun (WGS) entry which is preliminary data.</text>
</comment>
<dbReference type="InterPro" id="IPR010603">
    <property type="entry name" value="Znf_CppX_C4"/>
</dbReference>
<keyword evidence="1" id="KW-0143">Chaperone</keyword>
<evidence type="ECO:0000313" key="4">
    <source>
        <dbReference type="Proteomes" id="UP000741863"/>
    </source>
</evidence>
<proteinExistence type="inferred from homology"/>
<accession>A0ABS2P8F1</accession>
<sequence>MTEETTKRPELSCSFCGKKESEVKKLIAGPGVYICNSCVSQAQKQL</sequence>
<dbReference type="InterPro" id="IPR038366">
    <property type="entry name" value="Znf_CppX_C4_sf"/>
</dbReference>